<dbReference type="InterPro" id="IPR050903">
    <property type="entry name" value="Bact_Chemotaxis_MeTrfase"/>
</dbReference>
<dbReference type="SUPFAM" id="SSF58104">
    <property type="entry name" value="Methyl-accepting chemotaxis protein (MCP) signaling domain"/>
    <property type="match status" value="1"/>
</dbReference>
<evidence type="ECO:0000313" key="7">
    <source>
        <dbReference type="EMBL" id="SDD80412.1"/>
    </source>
</evidence>
<dbReference type="GO" id="GO:0016020">
    <property type="term" value="C:membrane"/>
    <property type="evidence" value="ECO:0007669"/>
    <property type="project" value="InterPro"/>
</dbReference>
<gene>
    <name evidence="7" type="ORF">SAMN05421720_101589</name>
</gene>
<dbReference type="PROSITE" id="PS50111">
    <property type="entry name" value="CHEMOTAXIS_TRANSDUC_2"/>
    <property type="match status" value="1"/>
</dbReference>
<dbReference type="InterPro" id="IPR001610">
    <property type="entry name" value="PAC"/>
</dbReference>
<feature type="domain" description="PAC" evidence="5">
    <location>
        <begin position="201"/>
        <end position="253"/>
    </location>
</feature>
<organism evidence="7 8">
    <name type="scientific">Rhodospira trueperi</name>
    <dbReference type="NCBI Taxonomy" id="69960"/>
    <lineage>
        <taxon>Bacteria</taxon>
        <taxon>Pseudomonadati</taxon>
        <taxon>Pseudomonadota</taxon>
        <taxon>Alphaproteobacteria</taxon>
        <taxon>Rhodospirillales</taxon>
        <taxon>Rhodospirillaceae</taxon>
        <taxon>Rhodospira</taxon>
    </lineage>
</organism>
<feature type="domain" description="T-SNARE coiled-coil homology" evidence="6">
    <location>
        <begin position="406"/>
        <end position="468"/>
    </location>
</feature>
<dbReference type="PANTHER" id="PTHR24422:SF10">
    <property type="entry name" value="CHEMOTAXIS PROTEIN METHYLTRANSFERASE 2"/>
    <property type="match status" value="1"/>
</dbReference>
<keyword evidence="8" id="KW-1185">Reference proteome</keyword>
<evidence type="ECO:0000259" key="6">
    <source>
        <dbReference type="PROSITE" id="PS50192"/>
    </source>
</evidence>
<evidence type="ECO:0000256" key="2">
    <source>
        <dbReference type="PROSITE-ProRule" id="PRU00284"/>
    </source>
</evidence>
<dbReference type="Gene3D" id="1.10.287.950">
    <property type="entry name" value="Methyl-accepting chemotaxis protein"/>
    <property type="match status" value="1"/>
</dbReference>
<evidence type="ECO:0000313" key="8">
    <source>
        <dbReference type="Proteomes" id="UP000199412"/>
    </source>
</evidence>
<dbReference type="PROSITE" id="PS50192">
    <property type="entry name" value="T_SNARE"/>
    <property type="match status" value="1"/>
</dbReference>
<name>A0A1G6XQX4_9PROT</name>
<dbReference type="InterPro" id="IPR000727">
    <property type="entry name" value="T_SNARE_dom"/>
</dbReference>
<dbReference type="Gene3D" id="3.30.450.20">
    <property type="entry name" value="PAS domain"/>
    <property type="match status" value="2"/>
</dbReference>
<dbReference type="NCBIfam" id="TIGR00229">
    <property type="entry name" value="sensory_box"/>
    <property type="match status" value="2"/>
</dbReference>
<comment type="similarity">
    <text evidence="1">Belongs to the methyl-accepting chemotaxis (MCP) protein family.</text>
</comment>
<dbReference type="GO" id="GO:0007165">
    <property type="term" value="P:signal transduction"/>
    <property type="evidence" value="ECO:0007669"/>
    <property type="project" value="UniProtKB-KW"/>
</dbReference>
<protein>
    <submittedName>
        <fullName evidence="7">Methyl-accepting chemotaxis protein</fullName>
    </submittedName>
</protein>
<dbReference type="PROSITE" id="PS50112">
    <property type="entry name" value="PAS"/>
    <property type="match status" value="1"/>
</dbReference>
<dbReference type="AlphaFoldDB" id="A0A1G6XQX4"/>
<evidence type="ECO:0000259" key="5">
    <source>
        <dbReference type="PROSITE" id="PS50113"/>
    </source>
</evidence>
<dbReference type="CDD" id="cd00130">
    <property type="entry name" value="PAS"/>
    <property type="match status" value="2"/>
</dbReference>
<dbReference type="GO" id="GO:0004888">
    <property type="term" value="F:transmembrane signaling receptor activity"/>
    <property type="evidence" value="ECO:0007669"/>
    <property type="project" value="InterPro"/>
</dbReference>
<dbReference type="SMART" id="SM00283">
    <property type="entry name" value="MA"/>
    <property type="match status" value="1"/>
</dbReference>
<evidence type="ECO:0000256" key="1">
    <source>
        <dbReference type="ARBA" id="ARBA00029447"/>
    </source>
</evidence>
<dbReference type="Pfam" id="PF08447">
    <property type="entry name" value="PAS_3"/>
    <property type="match status" value="2"/>
</dbReference>
<dbReference type="SMART" id="SM00086">
    <property type="entry name" value="PAC"/>
    <property type="match status" value="2"/>
</dbReference>
<dbReference type="PRINTS" id="PR00260">
    <property type="entry name" value="CHEMTRNSDUCR"/>
</dbReference>
<feature type="domain" description="PAC" evidence="5">
    <location>
        <begin position="79"/>
        <end position="131"/>
    </location>
</feature>
<dbReference type="OrthoDB" id="9765776at2"/>
<feature type="domain" description="PAS" evidence="4">
    <location>
        <begin position="3"/>
        <end position="76"/>
    </location>
</feature>
<dbReference type="InterPro" id="IPR004090">
    <property type="entry name" value="Chemotax_Me-accpt_rcpt"/>
</dbReference>
<proteinExistence type="inferred from homology"/>
<dbReference type="InterPro" id="IPR000014">
    <property type="entry name" value="PAS"/>
</dbReference>
<dbReference type="Proteomes" id="UP000199412">
    <property type="component" value="Unassembled WGS sequence"/>
</dbReference>
<evidence type="ECO:0000259" key="4">
    <source>
        <dbReference type="PROSITE" id="PS50112"/>
    </source>
</evidence>
<dbReference type="PROSITE" id="PS50113">
    <property type="entry name" value="PAC"/>
    <property type="match status" value="2"/>
</dbReference>
<dbReference type="SMART" id="SM00091">
    <property type="entry name" value="PAS"/>
    <property type="match status" value="2"/>
</dbReference>
<dbReference type="EMBL" id="FNAP01000001">
    <property type="protein sequence ID" value="SDD80412.1"/>
    <property type="molecule type" value="Genomic_DNA"/>
</dbReference>
<dbReference type="GO" id="GO:0006935">
    <property type="term" value="P:chemotaxis"/>
    <property type="evidence" value="ECO:0007669"/>
    <property type="project" value="InterPro"/>
</dbReference>
<dbReference type="SUPFAM" id="SSF55785">
    <property type="entry name" value="PYP-like sensor domain (PAS domain)"/>
    <property type="match status" value="2"/>
</dbReference>
<dbReference type="InterPro" id="IPR013655">
    <property type="entry name" value="PAS_fold_3"/>
</dbReference>
<dbReference type="PANTHER" id="PTHR24422">
    <property type="entry name" value="CHEMOTAXIS PROTEIN METHYLTRANSFERASE"/>
    <property type="match status" value="1"/>
</dbReference>
<keyword evidence="2" id="KW-0807">Transducer</keyword>
<sequence length="490" mass="53038">MMKTNKCKTTLNAISKSQAIIEFKMDGTVLTANQNFLSALGYSLDEIKGRHHSMFVEEAHKASPEYRQFWEALNRGEFQAAEYKRFGKGGREVWIQASYNPVLNGAGKPFKVVKLATDVTESKLRNADVQGQLEAISKSQAIISFKMDGTILTANENFLKALGYRLDEIKDRHHSMFVEPAFKNSPEYRQLWDALNRGEFRAAEYKRIGKGGREVWIQASYNSILDMNGKPFKVVKFATDVTKQVQERIRRNEIQKGIDADLDGVLRVVSNATDLTASAASASTQTSANVQAVASGAEQMAASVSEITRQVEHAHEISGKAVDQADHANEIVGNLAEAGRKIGDVINLINDIASQTNLLALNATIEAARAGDAGKGFAVVANEVKALAGQTARATDEIGQQIGGVQSMTEIAVQEIKAIGDIIAQVSEISSAIAAAMEEQSAVTQDVSSNMQTASEGVTTISHNMESIAEAIQSIEAAATKVKEASRQLT</sequence>
<dbReference type="Pfam" id="PF00015">
    <property type="entry name" value="MCPsignal"/>
    <property type="match status" value="1"/>
</dbReference>
<dbReference type="InterPro" id="IPR004089">
    <property type="entry name" value="MCPsignal_dom"/>
</dbReference>
<dbReference type="STRING" id="69960.SAMN05421720_101589"/>
<reference evidence="7 8" key="1">
    <citation type="submission" date="2016-10" db="EMBL/GenBank/DDBJ databases">
        <authorList>
            <person name="de Groot N.N."/>
        </authorList>
    </citation>
    <scope>NUCLEOTIDE SEQUENCE [LARGE SCALE GENOMIC DNA]</scope>
    <source>
        <strain evidence="7 8">ATCC 700224</strain>
    </source>
</reference>
<feature type="domain" description="Methyl-accepting transducer" evidence="3">
    <location>
        <begin position="254"/>
        <end position="483"/>
    </location>
</feature>
<dbReference type="InterPro" id="IPR000700">
    <property type="entry name" value="PAS-assoc_C"/>
</dbReference>
<dbReference type="InterPro" id="IPR035965">
    <property type="entry name" value="PAS-like_dom_sf"/>
</dbReference>
<accession>A0A1G6XQX4</accession>
<evidence type="ECO:0000259" key="3">
    <source>
        <dbReference type="PROSITE" id="PS50111"/>
    </source>
</evidence>